<evidence type="ECO:0000313" key="4">
    <source>
        <dbReference type="Proteomes" id="UP000050378"/>
    </source>
</evidence>
<dbReference type="InterPro" id="IPR045494">
    <property type="entry name" value="DUF6436"/>
</dbReference>
<accession>A0A0P7DQ82</accession>
<keyword evidence="1" id="KW-0732">Signal</keyword>
<comment type="caution">
    <text evidence="3">The sequence shown here is derived from an EMBL/GenBank/DDBJ whole genome shotgun (WGS) entry which is preliminary data.</text>
</comment>
<reference evidence="3 4" key="1">
    <citation type="submission" date="2015-09" db="EMBL/GenBank/DDBJ databases">
        <title>Draft Genome Sequence of Pseudoalteromonas lipolytica UCD-48B.</title>
        <authorList>
            <person name="Krusor M."/>
            <person name="Coil D.A."/>
            <person name="Lang J.M."/>
            <person name="Eisen J.A."/>
            <person name="Alexiev A."/>
        </authorList>
    </citation>
    <scope>NUCLEOTIDE SEQUENCE [LARGE SCALE GENOMIC DNA]</scope>
    <source>
        <strain evidence="3 4">UCD-48B</strain>
    </source>
</reference>
<dbReference type="PATRIC" id="fig|570156.3.peg.1743"/>
<protein>
    <recommendedName>
        <fullName evidence="2">DUF6436 domain-containing protein</fullName>
    </recommendedName>
</protein>
<dbReference type="Pfam" id="PF20029">
    <property type="entry name" value="DUF6436"/>
    <property type="match status" value="1"/>
</dbReference>
<evidence type="ECO:0000259" key="2">
    <source>
        <dbReference type="Pfam" id="PF20029"/>
    </source>
</evidence>
<dbReference type="Proteomes" id="UP000050378">
    <property type="component" value="Unassembled WGS sequence"/>
</dbReference>
<feature type="chain" id="PRO_5006137998" description="DUF6436 domain-containing protein" evidence="1">
    <location>
        <begin position="24"/>
        <end position="171"/>
    </location>
</feature>
<feature type="signal peptide" evidence="1">
    <location>
        <begin position="1"/>
        <end position="23"/>
    </location>
</feature>
<feature type="domain" description="DUF6436" evidence="2">
    <location>
        <begin position="57"/>
        <end position="169"/>
    </location>
</feature>
<dbReference type="STRING" id="570156.AOG27_19090"/>
<dbReference type="AlphaFoldDB" id="A0A0P7DQ82"/>
<evidence type="ECO:0000313" key="3">
    <source>
        <dbReference type="EMBL" id="KPM80801.1"/>
    </source>
</evidence>
<dbReference type="EMBL" id="LJTC01000015">
    <property type="protein sequence ID" value="KPM80801.1"/>
    <property type="molecule type" value="Genomic_DNA"/>
</dbReference>
<proteinExistence type="predicted"/>
<name>A0A0P7DQ82_9GAMM</name>
<evidence type="ECO:0000256" key="1">
    <source>
        <dbReference type="SAM" id="SignalP"/>
    </source>
</evidence>
<gene>
    <name evidence="3" type="ORF">AOG27_19090</name>
</gene>
<sequence>MLNSNSKWLIMATLLWVASVALALVFAYSQQASTFDPDKKLATANWLTTFQQSMGLGITHTDTLYIIDENTCVCSERSQPHITSLSSYAAEHGIEVIKLKPTSAVAAILPAQPAAVLVSENQQLVYAGPLSKGLACSSQNGFVELVIANLRAGFNSQFINSDAEGCYCEIN</sequence>
<organism evidence="3 4">
    <name type="scientific">Pseudoalteromonas lipolytica</name>
    <dbReference type="NCBI Taxonomy" id="570156"/>
    <lineage>
        <taxon>Bacteria</taxon>
        <taxon>Pseudomonadati</taxon>
        <taxon>Pseudomonadota</taxon>
        <taxon>Gammaproteobacteria</taxon>
        <taxon>Alteromonadales</taxon>
        <taxon>Pseudoalteromonadaceae</taxon>
        <taxon>Pseudoalteromonas</taxon>
    </lineage>
</organism>